<accession>A0A8H7ZXM5</accession>
<gene>
    <name evidence="2" type="ORF">BJ554DRAFT_7008</name>
</gene>
<evidence type="ECO:0000313" key="2">
    <source>
        <dbReference type="EMBL" id="KAG5460893.1"/>
    </source>
</evidence>
<reference evidence="2 3" key="1">
    <citation type="journal article" name="Sci. Rep.">
        <title>Genome-scale phylogenetic analyses confirm Olpidium as the closest living zoosporic fungus to the non-flagellated, terrestrial fungi.</title>
        <authorList>
            <person name="Chang Y."/>
            <person name="Rochon D."/>
            <person name="Sekimoto S."/>
            <person name="Wang Y."/>
            <person name="Chovatia M."/>
            <person name="Sandor L."/>
            <person name="Salamov A."/>
            <person name="Grigoriev I.V."/>
            <person name="Stajich J.E."/>
            <person name="Spatafora J.W."/>
        </authorList>
    </citation>
    <scope>NUCLEOTIDE SEQUENCE [LARGE SCALE GENOMIC DNA]</scope>
    <source>
        <strain evidence="2">S191</strain>
    </source>
</reference>
<feature type="region of interest" description="Disordered" evidence="1">
    <location>
        <begin position="273"/>
        <end position="306"/>
    </location>
</feature>
<evidence type="ECO:0000256" key="1">
    <source>
        <dbReference type="SAM" id="MobiDB-lite"/>
    </source>
</evidence>
<keyword evidence="3" id="KW-1185">Reference proteome</keyword>
<feature type="compositionally biased region" description="Basic and acidic residues" evidence="1">
    <location>
        <begin position="296"/>
        <end position="306"/>
    </location>
</feature>
<dbReference type="Proteomes" id="UP000673691">
    <property type="component" value="Unassembled WGS sequence"/>
</dbReference>
<organism evidence="2 3">
    <name type="scientific">Olpidium bornovanus</name>
    <dbReference type="NCBI Taxonomy" id="278681"/>
    <lineage>
        <taxon>Eukaryota</taxon>
        <taxon>Fungi</taxon>
        <taxon>Fungi incertae sedis</taxon>
        <taxon>Olpidiomycota</taxon>
        <taxon>Olpidiomycotina</taxon>
        <taxon>Olpidiomycetes</taxon>
        <taxon>Olpidiales</taxon>
        <taxon>Olpidiaceae</taxon>
        <taxon>Olpidium</taxon>
    </lineage>
</organism>
<protein>
    <submittedName>
        <fullName evidence="2">Uncharacterized protein</fullName>
    </submittedName>
</protein>
<comment type="caution">
    <text evidence="2">The sequence shown here is derived from an EMBL/GenBank/DDBJ whole genome shotgun (WGS) entry which is preliminary data.</text>
</comment>
<evidence type="ECO:0000313" key="3">
    <source>
        <dbReference type="Proteomes" id="UP000673691"/>
    </source>
</evidence>
<name>A0A8H7ZXM5_9FUNG</name>
<dbReference type="EMBL" id="JAEFCI010004525">
    <property type="protein sequence ID" value="KAG5460893.1"/>
    <property type="molecule type" value="Genomic_DNA"/>
</dbReference>
<dbReference type="AlphaFoldDB" id="A0A8H7ZXM5"/>
<sequence>MAVPAEYGPRCLQLRDFLADRGSWKLAEPEYIIGCLQVRRRRRAEGRGGKGLTSLHPFLRDAATLLRGGENVGGGTAISLAGVFPFQNAVCDPEHLSRVSFDRVLSLSTPGPSSRAQAARALGVRRGYSAQAGAALFDAVVKVLQQGIDADALDDETKGIGKGEGVGGVMIVLPGKICTGFARIFVWAREMHGIVSSEGIVGSHQESQGGFRTVSPMAASTVPVATVGLPNSPRATFSSVLPSRYNAFGQQIAQGAPRLVGSPQTQILPVTHAPTATTGLPTPRNAPARECSPRGARHDGRRQQGG</sequence>
<proteinExistence type="predicted"/>